<reference evidence="1 2" key="1">
    <citation type="journal article" date="2018" name="Nat. Genet.">
        <title>The Rosa genome provides new insights in the design of modern roses.</title>
        <authorList>
            <person name="Bendahmane M."/>
        </authorList>
    </citation>
    <scope>NUCLEOTIDE SEQUENCE [LARGE SCALE GENOMIC DNA]</scope>
    <source>
        <strain evidence="2">cv. Old Blush</strain>
    </source>
</reference>
<name>A0A2P6SB52_ROSCH</name>
<dbReference type="EMBL" id="PDCK01000039">
    <property type="protein sequence ID" value="PRQ55923.1"/>
    <property type="molecule type" value="Genomic_DNA"/>
</dbReference>
<evidence type="ECO:0000313" key="1">
    <source>
        <dbReference type="EMBL" id="PRQ55923.1"/>
    </source>
</evidence>
<organism evidence="1 2">
    <name type="scientific">Rosa chinensis</name>
    <name type="common">China rose</name>
    <dbReference type="NCBI Taxonomy" id="74649"/>
    <lineage>
        <taxon>Eukaryota</taxon>
        <taxon>Viridiplantae</taxon>
        <taxon>Streptophyta</taxon>
        <taxon>Embryophyta</taxon>
        <taxon>Tracheophyta</taxon>
        <taxon>Spermatophyta</taxon>
        <taxon>Magnoliopsida</taxon>
        <taxon>eudicotyledons</taxon>
        <taxon>Gunneridae</taxon>
        <taxon>Pentapetalae</taxon>
        <taxon>rosids</taxon>
        <taxon>fabids</taxon>
        <taxon>Rosales</taxon>
        <taxon>Rosaceae</taxon>
        <taxon>Rosoideae</taxon>
        <taxon>Rosoideae incertae sedis</taxon>
        <taxon>Rosa</taxon>
    </lineage>
</organism>
<accession>A0A2P6SB52</accession>
<keyword evidence="2" id="KW-1185">Reference proteome</keyword>
<dbReference type="AlphaFoldDB" id="A0A2P6SB52"/>
<gene>
    <name evidence="1" type="ORF">RchiOBHm_Chr1g0329971</name>
</gene>
<evidence type="ECO:0000313" key="2">
    <source>
        <dbReference type="Proteomes" id="UP000238479"/>
    </source>
</evidence>
<protein>
    <submittedName>
        <fullName evidence="1">Uncharacterized protein</fullName>
    </submittedName>
</protein>
<dbReference type="Gramene" id="PRQ55923">
    <property type="protein sequence ID" value="PRQ55923"/>
    <property type="gene ID" value="RchiOBHm_Chr1g0329971"/>
</dbReference>
<proteinExistence type="predicted"/>
<dbReference type="Proteomes" id="UP000238479">
    <property type="component" value="Chromosome 1"/>
</dbReference>
<sequence>MSVLVCRRRRVILTVNETSPSLYQLWRWLSWRKIPLSWRVRFVDLHWPCGSFCCDACCGVHHNGLRRQSGMMVACMVLYE</sequence>
<comment type="caution">
    <text evidence="1">The sequence shown here is derived from an EMBL/GenBank/DDBJ whole genome shotgun (WGS) entry which is preliminary data.</text>
</comment>